<dbReference type="Gene3D" id="2.40.170.20">
    <property type="entry name" value="TonB-dependent receptor, beta-barrel domain"/>
    <property type="match status" value="1"/>
</dbReference>
<keyword evidence="5 12" id="KW-0812">Transmembrane</keyword>
<feature type="domain" description="TonB-dependent receptor-like beta-barrel" evidence="14">
    <location>
        <begin position="320"/>
        <end position="707"/>
    </location>
</feature>
<keyword evidence="6" id="KW-0732">Signal</keyword>
<keyword evidence="2 12" id="KW-0813">Transport</keyword>
<dbReference type="AlphaFoldDB" id="A0A5B8YP35"/>
<evidence type="ECO:0000313" key="16">
    <source>
        <dbReference type="EMBL" id="QED39018.1"/>
    </source>
</evidence>
<dbReference type="InterPro" id="IPR036942">
    <property type="entry name" value="Beta-barrel_TonB_sf"/>
</dbReference>
<dbReference type="EMBL" id="CP042476">
    <property type="protein sequence ID" value="QED39018.1"/>
    <property type="molecule type" value="Genomic_DNA"/>
</dbReference>
<keyword evidence="8" id="KW-0406">Ion transport</keyword>
<evidence type="ECO:0000256" key="8">
    <source>
        <dbReference type="ARBA" id="ARBA00023065"/>
    </source>
</evidence>
<dbReference type="Pfam" id="PF00593">
    <property type="entry name" value="TonB_dep_Rec_b-barrel"/>
    <property type="match status" value="1"/>
</dbReference>
<evidence type="ECO:0000259" key="14">
    <source>
        <dbReference type="Pfam" id="PF00593"/>
    </source>
</evidence>
<dbReference type="SUPFAM" id="SSF49464">
    <property type="entry name" value="Carboxypeptidase regulatory domain-like"/>
    <property type="match status" value="1"/>
</dbReference>
<dbReference type="KEGG" id="anp:FK178_00495"/>
<dbReference type="GO" id="GO:0015344">
    <property type="term" value="F:siderophore uptake transmembrane transporter activity"/>
    <property type="evidence" value="ECO:0007669"/>
    <property type="project" value="TreeGrafter"/>
</dbReference>
<keyword evidence="4" id="KW-0410">Iron transport</keyword>
<organism evidence="16 17">
    <name type="scientific">Antarcticibacterium arcticum</name>
    <dbReference type="NCBI Taxonomy" id="2585771"/>
    <lineage>
        <taxon>Bacteria</taxon>
        <taxon>Pseudomonadati</taxon>
        <taxon>Bacteroidota</taxon>
        <taxon>Flavobacteriia</taxon>
        <taxon>Flavobacteriales</taxon>
        <taxon>Flavobacteriaceae</taxon>
        <taxon>Antarcticibacterium</taxon>
    </lineage>
</organism>
<dbReference type="InterPro" id="IPR012910">
    <property type="entry name" value="Plug_dom"/>
</dbReference>
<dbReference type="Proteomes" id="UP000321954">
    <property type="component" value="Chromosome"/>
</dbReference>
<dbReference type="CDD" id="cd01347">
    <property type="entry name" value="ligand_gated_channel"/>
    <property type="match status" value="1"/>
</dbReference>
<proteinExistence type="inferred from homology"/>
<evidence type="ECO:0000259" key="15">
    <source>
        <dbReference type="Pfam" id="PF07715"/>
    </source>
</evidence>
<gene>
    <name evidence="16" type="ORF">FK178_00495</name>
</gene>
<dbReference type="InterPro" id="IPR008969">
    <property type="entry name" value="CarboxyPept-like_regulatory"/>
</dbReference>
<reference evidence="16 17" key="1">
    <citation type="submission" date="2019-08" db="EMBL/GenBank/DDBJ databases">
        <title>Antarcticibacterium arcticum sp. nov., a bacterium isolated from marine sediment of the Canadian Beaufort Sea.</title>
        <authorList>
            <person name="Lee Y.M."/>
            <person name="Baek K."/>
            <person name="Lee D.-H."/>
            <person name="Shin S.C."/>
            <person name="Jin Y.K."/>
            <person name="Park Y."/>
        </authorList>
    </citation>
    <scope>NUCLEOTIDE SEQUENCE [LARGE SCALE GENOMIC DNA]</scope>
    <source>
        <strain evidence="16 17">PAMC 28998</strain>
    </source>
</reference>
<evidence type="ECO:0000256" key="2">
    <source>
        <dbReference type="ARBA" id="ARBA00022448"/>
    </source>
</evidence>
<dbReference type="SUPFAM" id="SSF56935">
    <property type="entry name" value="Porins"/>
    <property type="match status" value="1"/>
</dbReference>
<keyword evidence="7" id="KW-0408">Iron</keyword>
<evidence type="ECO:0000256" key="4">
    <source>
        <dbReference type="ARBA" id="ARBA00022496"/>
    </source>
</evidence>
<dbReference type="InterPro" id="IPR039426">
    <property type="entry name" value="TonB-dep_rcpt-like"/>
</dbReference>
<evidence type="ECO:0000256" key="10">
    <source>
        <dbReference type="ARBA" id="ARBA00023136"/>
    </source>
</evidence>
<protein>
    <submittedName>
        <fullName evidence="16">TonB-dependent receptor</fullName>
    </submittedName>
</protein>
<comment type="subcellular location">
    <subcellularLocation>
        <location evidence="1 12">Cell outer membrane</location>
        <topology evidence="1 12">Multi-pass membrane protein</topology>
    </subcellularLocation>
</comment>
<dbReference type="InterPro" id="IPR000531">
    <property type="entry name" value="Beta-barrel_TonB"/>
</dbReference>
<evidence type="ECO:0000256" key="7">
    <source>
        <dbReference type="ARBA" id="ARBA00023004"/>
    </source>
</evidence>
<dbReference type="Pfam" id="PF07715">
    <property type="entry name" value="Plug"/>
    <property type="match status" value="1"/>
</dbReference>
<keyword evidence="9 13" id="KW-0798">TonB box</keyword>
<evidence type="ECO:0000256" key="1">
    <source>
        <dbReference type="ARBA" id="ARBA00004571"/>
    </source>
</evidence>
<evidence type="ECO:0000256" key="5">
    <source>
        <dbReference type="ARBA" id="ARBA00022692"/>
    </source>
</evidence>
<evidence type="ECO:0000256" key="11">
    <source>
        <dbReference type="ARBA" id="ARBA00023237"/>
    </source>
</evidence>
<evidence type="ECO:0000256" key="9">
    <source>
        <dbReference type="ARBA" id="ARBA00023077"/>
    </source>
</evidence>
<dbReference type="OrthoDB" id="9782587at2"/>
<evidence type="ECO:0000256" key="12">
    <source>
        <dbReference type="PROSITE-ProRule" id="PRU01360"/>
    </source>
</evidence>
<dbReference type="PANTHER" id="PTHR32552">
    <property type="entry name" value="FERRICHROME IRON RECEPTOR-RELATED"/>
    <property type="match status" value="1"/>
</dbReference>
<evidence type="ECO:0000313" key="17">
    <source>
        <dbReference type="Proteomes" id="UP000321954"/>
    </source>
</evidence>
<dbReference type="PROSITE" id="PS52016">
    <property type="entry name" value="TONB_DEPENDENT_REC_3"/>
    <property type="match status" value="1"/>
</dbReference>
<sequence length="750" mass="83245">MFYLGTINAQQIEGIVKNTSTELPVGNVIVQNLDSQTQVLSAPNGAFQIDYKTLPVDLRFSASGFESLNIQIKEEGVVNIYLIPLLENLSEVIIRGTHIPGELHRIPAAVSVLSRQDLEKTDPTNFAQAFNNVPGVYVNQGALNTTKLNIRGVGARSQYSTNRIQAYFNGFPLTTAEGELTLDDIDPEAISRVEVIKGPASSLYGAGLGGVINLFAEEAGRGTTASVNTLFGSYNMTRKSVSASHGSDNTNVFINYNDLQTDGFRENGEYERKSLLANVKLQTAGGNSLNFLTNFTRLKAFIPSSITEEALINSPESAASNWAAAKGFESYDRGMLGVSYEHLFSPTLANTTTVYLNFRDAYEPRPFDILKEERVSAGARSRFNLETAVFEKLTRISFGAEYYREWYESGTFENLYREFENIGSVLGSRLSNNEQDRNYSNIFAQLEMELSAKFKIETGVNINSTQYRLTDLFVEDEVDQTGDYKFKTILSPRIGATYELQRGKNFYASVSHGFSTPTVAETLTPEGQINTDLLPETGINYEAGFKGNWLGNNLYTEVAFYSIQIEDLLVAQRVAEDRYIGRNAGKTTHNGVEMFINYLYVPFEDFSIKPYFNASFNFFEFKEFEDRDNNFSGNKIPGVPESTVNLGLDISYGSFSIYSNLLAVGEIPLNDANSLFTNNYKLVNLKATYGFEVLKNLEITVSGGVNNALDDKYASSVLTNAIGFGAAAPRYYYPGNPRNYYTGIGGTFRF</sequence>
<keyword evidence="10 12" id="KW-0472">Membrane</keyword>
<keyword evidence="16" id="KW-0675">Receptor</keyword>
<dbReference type="InterPro" id="IPR037066">
    <property type="entry name" value="Plug_dom_sf"/>
</dbReference>
<evidence type="ECO:0000256" key="6">
    <source>
        <dbReference type="ARBA" id="ARBA00022729"/>
    </source>
</evidence>
<feature type="domain" description="TonB-dependent receptor plug" evidence="15">
    <location>
        <begin position="105"/>
        <end position="211"/>
    </location>
</feature>
<dbReference type="Gene3D" id="2.170.130.10">
    <property type="entry name" value="TonB-dependent receptor, plug domain"/>
    <property type="match status" value="1"/>
</dbReference>
<evidence type="ECO:0000256" key="13">
    <source>
        <dbReference type="RuleBase" id="RU003357"/>
    </source>
</evidence>
<name>A0A5B8YP35_9FLAO</name>
<keyword evidence="3 12" id="KW-1134">Transmembrane beta strand</keyword>
<keyword evidence="17" id="KW-1185">Reference proteome</keyword>
<keyword evidence="11 12" id="KW-0998">Cell outer membrane</keyword>
<accession>A0A5B8YP35</accession>
<evidence type="ECO:0000256" key="3">
    <source>
        <dbReference type="ARBA" id="ARBA00022452"/>
    </source>
</evidence>
<dbReference type="PANTHER" id="PTHR32552:SF68">
    <property type="entry name" value="FERRICHROME OUTER MEMBRANE TRANSPORTER_PHAGE RECEPTOR"/>
    <property type="match status" value="1"/>
</dbReference>
<dbReference type="GO" id="GO:0009279">
    <property type="term" value="C:cell outer membrane"/>
    <property type="evidence" value="ECO:0007669"/>
    <property type="project" value="UniProtKB-SubCell"/>
</dbReference>
<comment type="similarity">
    <text evidence="12 13">Belongs to the TonB-dependent receptor family.</text>
</comment>